<evidence type="ECO:0000313" key="1">
    <source>
        <dbReference type="EMBL" id="CAD2218344.1"/>
    </source>
</evidence>
<gene>
    <name evidence="1" type="ORF">ADEAN_000583200</name>
</gene>
<name>A0A7G2CHF5_9TRYP</name>
<keyword evidence="2" id="KW-1185">Reference proteome</keyword>
<dbReference type="SUPFAM" id="SSF48371">
    <property type="entry name" value="ARM repeat"/>
    <property type="match status" value="1"/>
</dbReference>
<evidence type="ECO:0000313" key="2">
    <source>
        <dbReference type="Proteomes" id="UP000515908"/>
    </source>
</evidence>
<accession>A0A7G2CHF5</accession>
<dbReference type="EMBL" id="LR877155">
    <property type="protein sequence ID" value="CAD2218344.1"/>
    <property type="molecule type" value="Genomic_DNA"/>
</dbReference>
<sequence length="351" mass="39065">MFLRVRFLELVAQNMSHVRDESESKTFFKKLNQSLVNIISGEDNTPQLLSSALNCFGGFGPASIIQEQSFLAREASDILMQVALDTEAFDEPVRRTASEALNRLTQAALYPILEKLFYLISDSREVDDEEQLVKERRMAMNRIAKLVTSPALRTQWTEENQTNMVFTLVAAVMKSLNAEEFRQLMQSASRLPIVKEKHGAPLIEAFFKTCDLKSTRNLEAMTIVGQVLSPGVEFNFVEPLNAAGLLSKDVDLSSEHGVYHTRVLHLACQTATADNVEVLFRYVFAQLKKVVSANDIPASLSVLEALLLAAVVISAKNTKEPLKELDDDAFQASLSVLLEKVGEVEPLLSTR</sequence>
<dbReference type="Proteomes" id="UP000515908">
    <property type="component" value="Chromosome 11"/>
</dbReference>
<dbReference type="VEuPathDB" id="TriTrypDB:ADEAN_000583200"/>
<organism evidence="1 2">
    <name type="scientific">Angomonas deanei</name>
    <dbReference type="NCBI Taxonomy" id="59799"/>
    <lineage>
        <taxon>Eukaryota</taxon>
        <taxon>Discoba</taxon>
        <taxon>Euglenozoa</taxon>
        <taxon>Kinetoplastea</taxon>
        <taxon>Metakinetoplastina</taxon>
        <taxon>Trypanosomatida</taxon>
        <taxon>Trypanosomatidae</taxon>
        <taxon>Strigomonadinae</taxon>
        <taxon>Angomonas</taxon>
    </lineage>
</organism>
<dbReference type="OrthoDB" id="271793at2759"/>
<dbReference type="AlphaFoldDB" id="A0A7G2CHF5"/>
<dbReference type="InterPro" id="IPR016024">
    <property type="entry name" value="ARM-type_fold"/>
</dbReference>
<proteinExistence type="predicted"/>
<reference evidence="1 2" key="1">
    <citation type="submission" date="2020-08" db="EMBL/GenBank/DDBJ databases">
        <authorList>
            <person name="Newling K."/>
            <person name="Davey J."/>
            <person name="Forrester S."/>
        </authorList>
    </citation>
    <scope>NUCLEOTIDE SEQUENCE [LARGE SCALE GENOMIC DNA]</scope>
    <source>
        <strain evidence="2">Crithidia deanei Carvalho (ATCC PRA-265)</strain>
    </source>
</reference>
<protein>
    <submittedName>
        <fullName evidence="1">Uncharacterized protein</fullName>
    </submittedName>
</protein>